<name>A0A7J9NUI0_METMI</name>
<sequence length="972" mass="113204">MNSNTSEKDFQEHILNHLGNTGYVLRNKKDYHKSCFLDIELVLKFIKNTQNNEWEKYKRIYGEDAEKKFLLRLKSEIQTKKTINVLRNGFKDVGCNFKLFYQKPNNNKNPDHFKLFEKNIFSVIDELEYQNKENGNRLDLVIFINGIPIITIELKDTFSQGVENAIKQYKTDRDPREQLFKNCIVHFAMSDEKIYMTTKLNGTSTEFLPFNRDLENPVIEGEYKTSYLYNDILQKNKLSKLLSNFIYVEKKKDEKTRKIEEKIIFPRFHQLECVNMLLESANPGTNYLIEHSAGSGKTKTISWLSYGLMNKFDKNDNRIYDMVIVVSDRKVIDSQLRKQVKELERVKGVVETIENNSSELKEAIENGSNIIVTTIQKFKYILDEIGDLEKRNYAIIIDEAHSSQSGKNSKALKKILSTNSLEEAEKIDSEELEEMDEKILKDVEDSKNLRNASFFAFTATPKNKTLELFGTPFGETGKRPFHVYSMKQAIEEGFILDVLKNYISYDTYYQLAKKIEEDPEYDKKKAKALLRNLVEKQPETILKKADIMLNHFMSSSINQINHKAKAMIVTRSRLHALLYYQAIEKLIKENNYGIKTLVAFTGTVKHDDVDYTENSLNKLSPNTTIQKAFESNEYKILIVANKFQTGFDQPLLHTMYVDKRLNGIAAVQTLSRANRIYPGKKSTLIIDFANDPSIIKESFLPYFETTYLEEGTDWHTLYELEEKLLDYGIFECREVQNFVKNYKSGVSQEKLHNILSPIIHEFREKSKEDQISFKKVLKSYQNIYSFLSQLIPFSDIDLEKLYIFNSFLIKKLPTINSPLPYSIVNDVQLEYYKIKDRGNYDLSLVEGEGLIKPISGNCDTVINDEKEKLSKIVKDLNDAFSTNFTDDDKIFMGQILGKLLKNEELTEQIKNNPKSNSEIVFPSHMKKVMADLLDSNITFYKKVNDNPEIKEKFIKSLFELVYREYHKDEIEV</sequence>
<dbReference type="SMART" id="SM00487">
    <property type="entry name" value="DEXDc"/>
    <property type="match status" value="1"/>
</dbReference>
<dbReference type="CDD" id="cd22332">
    <property type="entry name" value="HsdR_N"/>
    <property type="match status" value="1"/>
</dbReference>
<dbReference type="PANTHER" id="PTHR42927">
    <property type="entry name" value="HELICASE SUPERFAMILY 1 AND 2 DOMAIN-CONTAINING PROTEIN"/>
    <property type="match status" value="1"/>
</dbReference>
<proteinExistence type="predicted"/>
<protein>
    <submittedName>
        <fullName evidence="3">Type I restriction enzyme R subunit</fullName>
        <ecNumber evidence="3">3.1.21.3</ecNumber>
    </submittedName>
</protein>
<feature type="domain" description="Helicase ATP-binding" evidence="2">
    <location>
        <begin position="278"/>
        <end position="479"/>
    </location>
</feature>
<dbReference type="PANTHER" id="PTHR42927:SF1">
    <property type="entry name" value="HELICASE SUPERFAMILY 1 AND 2 DOMAIN-CONTAINING PROTEIN"/>
    <property type="match status" value="1"/>
</dbReference>
<dbReference type="GO" id="GO:0003677">
    <property type="term" value="F:DNA binding"/>
    <property type="evidence" value="ECO:0007669"/>
    <property type="project" value="UniProtKB-KW"/>
</dbReference>
<reference evidence="3 4" key="1">
    <citation type="submission" date="2020-07" db="EMBL/GenBank/DDBJ databases">
        <title>Genomic Encyclopedia of Type Strains, Phase IV (KMG-V): Genome sequencing to study the core and pangenomes of soil and plant-associated prokaryotes.</title>
        <authorList>
            <person name="Whitman W."/>
        </authorList>
    </citation>
    <scope>NUCLEOTIDE SEQUENCE [LARGE SCALE GENOMIC DNA]</scope>
    <source>
        <strain evidence="3 4">A1</strain>
    </source>
</reference>
<dbReference type="Pfam" id="PF18766">
    <property type="entry name" value="SWI2_SNF2"/>
    <property type="match status" value="1"/>
</dbReference>
<dbReference type="Proteomes" id="UP000564425">
    <property type="component" value="Unassembled WGS sequence"/>
</dbReference>
<dbReference type="RefSeq" id="WP_181500944.1">
    <property type="nucleotide sequence ID" value="NZ_JACDUH010000001.1"/>
</dbReference>
<dbReference type="InterPro" id="IPR040980">
    <property type="entry name" value="SWI2_SNF2"/>
</dbReference>
<gene>
    <name evidence="3" type="ORF">HNP86_001098</name>
</gene>
<feature type="coiled-coil region" evidence="1">
    <location>
        <begin position="336"/>
        <end position="363"/>
    </location>
</feature>
<dbReference type="EC" id="3.1.21.3" evidence="3"/>
<accession>A0A7J9NUI0</accession>
<dbReference type="InterPro" id="IPR014001">
    <property type="entry name" value="Helicase_ATP-bd"/>
</dbReference>
<dbReference type="GO" id="GO:0009307">
    <property type="term" value="P:DNA restriction-modification system"/>
    <property type="evidence" value="ECO:0007669"/>
    <property type="project" value="UniProtKB-KW"/>
</dbReference>
<keyword evidence="1" id="KW-0175">Coiled coil</keyword>
<dbReference type="Pfam" id="PF22679">
    <property type="entry name" value="T1R_D3-like"/>
    <property type="match status" value="1"/>
</dbReference>
<dbReference type="Pfam" id="PF04313">
    <property type="entry name" value="HSDR_N"/>
    <property type="match status" value="1"/>
</dbReference>
<dbReference type="Gene3D" id="3.40.50.300">
    <property type="entry name" value="P-loop containing nucleotide triphosphate hydrolases"/>
    <property type="match status" value="2"/>
</dbReference>
<evidence type="ECO:0000313" key="4">
    <source>
        <dbReference type="Proteomes" id="UP000564425"/>
    </source>
</evidence>
<dbReference type="GO" id="GO:0009035">
    <property type="term" value="F:type I site-specific deoxyribonuclease activity"/>
    <property type="evidence" value="ECO:0007669"/>
    <property type="project" value="UniProtKB-EC"/>
</dbReference>
<organism evidence="3 4">
    <name type="scientific">Methanococcus maripaludis</name>
    <name type="common">Methanococcus deltae</name>
    <dbReference type="NCBI Taxonomy" id="39152"/>
    <lineage>
        <taxon>Archaea</taxon>
        <taxon>Methanobacteriati</taxon>
        <taxon>Methanobacteriota</taxon>
        <taxon>Methanomada group</taxon>
        <taxon>Methanococci</taxon>
        <taxon>Methanococcales</taxon>
        <taxon>Methanococcaceae</taxon>
        <taxon>Methanococcus</taxon>
    </lineage>
</organism>
<dbReference type="AlphaFoldDB" id="A0A7J9NUI0"/>
<dbReference type="Gene3D" id="3.90.1570.50">
    <property type="match status" value="1"/>
</dbReference>
<dbReference type="InterPro" id="IPR027417">
    <property type="entry name" value="P-loop_NTPase"/>
</dbReference>
<keyword evidence="3" id="KW-0378">Hydrolase</keyword>
<dbReference type="InterPro" id="IPR007409">
    <property type="entry name" value="Restrct_endonuc_type1_HsdR_N"/>
</dbReference>
<dbReference type="GO" id="GO:0005524">
    <property type="term" value="F:ATP binding"/>
    <property type="evidence" value="ECO:0007669"/>
    <property type="project" value="UniProtKB-KW"/>
</dbReference>
<dbReference type="SUPFAM" id="SSF52540">
    <property type="entry name" value="P-loop containing nucleoside triphosphate hydrolases"/>
    <property type="match status" value="2"/>
</dbReference>
<dbReference type="GO" id="GO:0120545">
    <property type="term" value="F:nucleic acid conformation isomerase activity"/>
    <property type="evidence" value="ECO:0007669"/>
    <property type="project" value="UniProtKB-ARBA"/>
</dbReference>
<comment type="caution">
    <text evidence="3">The sequence shown here is derived from an EMBL/GenBank/DDBJ whole genome shotgun (WGS) entry which is preliminary data.</text>
</comment>
<evidence type="ECO:0000313" key="3">
    <source>
        <dbReference type="EMBL" id="MBA2850967.1"/>
    </source>
</evidence>
<dbReference type="InterPro" id="IPR055180">
    <property type="entry name" value="HsdR_RecA-like_helicase_dom_2"/>
</dbReference>
<evidence type="ECO:0000259" key="2">
    <source>
        <dbReference type="PROSITE" id="PS51192"/>
    </source>
</evidence>
<dbReference type="PROSITE" id="PS51192">
    <property type="entry name" value="HELICASE_ATP_BIND_1"/>
    <property type="match status" value="1"/>
</dbReference>
<dbReference type="EMBL" id="JACDUH010000001">
    <property type="protein sequence ID" value="MBA2850967.1"/>
    <property type="molecule type" value="Genomic_DNA"/>
</dbReference>
<evidence type="ECO:0000256" key="1">
    <source>
        <dbReference type="SAM" id="Coils"/>
    </source>
</evidence>